<evidence type="ECO:0000313" key="3">
    <source>
        <dbReference type="Proteomes" id="UP000799757"/>
    </source>
</evidence>
<dbReference type="PANTHER" id="PTHR43591:SF108">
    <property type="entry name" value="S-ADENOSYL-L-METHIONINE-DEPENDENT METHYLTRANSFERASE"/>
    <property type="match status" value="1"/>
</dbReference>
<dbReference type="InterPro" id="IPR029063">
    <property type="entry name" value="SAM-dependent_MTases_sf"/>
</dbReference>
<dbReference type="SUPFAM" id="SSF53335">
    <property type="entry name" value="S-adenosyl-L-methionine-dependent methyltransferases"/>
    <property type="match status" value="1"/>
</dbReference>
<dbReference type="AlphaFoldDB" id="A0A6A6XR81"/>
<evidence type="ECO:0000256" key="1">
    <source>
        <dbReference type="SAM" id="MobiDB-lite"/>
    </source>
</evidence>
<feature type="compositionally biased region" description="Basic and acidic residues" evidence="1">
    <location>
        <begin position="213"/>
        <end position="224"/>
    </location>
</feature>
<dbReference type="CDD" id="cd02440">
    <property type="entry name" value="AdoMet_MTases"/>
    <property type="match status" value="1"/>
</dbReference>
<dbReference type="OrthoDB" id="3647at2759"/>
<protein>
    <submittedName>
        <fullName evidence="2">S-adenosyl-L-methionine-dependent methyltransferase</fullName>
    </submittedName>
</protein>
<sequence length="299" mass="33019">MSLADANRKYFDNIGDSYDKFPWFAKVNQQVTDALRGRLNWLGIPLANTGSSSDVEEVRLLDYACGPGLMSRIFGPYVTITTGVDVSPNMIATYNARARSAGLPESTISGVVGDLFASPPPPELSGPEYHSFDLATVGFGFHHFDDVIHAAKVLKQRLRPGGVLVINEFLEGGDIRADENGEMIEGSGGDLVGKIQTEKHEDHRHHHGHGHGHGHDHGKLDFAHNPSIRKDKDSAVVVPHFTIDGIKKFFAEAGFVDVDIVVLDEKVYMEFAGMKLWRTVLFAKGRRPFEDEVREKSEL</sequence>
<keyword evidence="2" id="KW-0808">Transferase</keyword>
<dbReference type="EMBL" id="MU001774">
    <property type="protein sequence ID" value="KAF2798879.1"/>
    <property type="molecule type" value="Genomic_DNA"/>
</dbReference>
<dbReference type="Pfam" id="PF13489">
    <property type="entry name" value="Methyltransf_23"/>
    <property type="match status" value="1"/>
</dbReference>
<dbReference type="Gene3D" id="3.40.50.150">
    <property type="entry name" value="Vaccinia Virus protein VP39"/>
    <property type="match status" value="1"/>
</dbReference>
<proteinExistence type="predicted"/>
<evidence type="ECO:0000313" key="2">
    <source>
        <dbReference type="EMBL" id="KAF2798879.1"/>
    </source>
</evidence>
<dbReference type="PANTHER" id="PTHR43591">
    <property type="entry name" value="METHYLTRANSFERASE"/>
    <property type="match status" value="1"/>
</dbReference>
<dbReference type="Proteomes" id="UP000799757">
    <property type="component" value="Unassembled WGS sequence"/>
</dbReference>
<dbReference type="GO" id="GO:0032259">
    <property type="term" value="P:methylation"/>
    <property type="evidence" value="ECO:0007669"/>
    <property type="project" value="UniProtKB-KW"/>
</dbReference>
<feature type="region of interest" description="Disordered" evidence="1">
    <location>
        <begin position="200"/>
        <end position="224"/>
    </location>
</feature>
<name>A0A6A6XR81_9PLEO</name>
<accession>A0A6A6XR81</accession>
<organism evidence="2 3">
    <name type="scientific">Melanomma pulvis-pyrius CBS 109.77</name>
    <dbReference type="NCBI Taxonomy" id="1314802"/>
    <lineage>
        <taxon>Eukaryota</taxon>
        <taxon>Fungi</taxon>
        <taxon>Dikarya</taxon>
        <taxon>Ascomycota</taxon>
        <taxon>Pezizomycotina</taxon>
        <taxon>Dothideomycetes</taxon>
        <taxon>Pleosporomycetidae</taxon>
        <taxon>Pleosporales</taxon>
        <taxon>Melanommataceae</taxon>
        <taxon>Melanomma</taxon>
    </lineage>
</organism>
<reference evidence="2" key="1">
    <citation type="journal article" date="2020" name="Stud. Mycol.">
        <title>101 Dothideomycetes genomes: a test case for predicting lifestyles and emergence of pathogens.</title>
        <authorList>
            <person name="Haridas S."/>
            <person name="Albert R."/>
            <person name="Binder M."/>
            <person name="Bloem J."/>
            <person name="Labutti K."/>
            <person name="Salamov A."/>
            <person name="Andreopoulos B."/>
            <person name="Baker S."/>
            <person name="Barry K."/>
            <person name="Bills G."/>
            <person name="Bluhm B."/>
            <person name="Cannon C."/>
            <person name="Castanera R."/>
            <person name="Culley D."/>
            <person name="Daum C."/>
            <person name="Ezra D."/>
            <person name="Gonzalez J."/>
            <person name="Henrissat B."/>
            <person name="Kuo A."/>
            <person name="Liang C."/>
            <person name="Lipzen A."/>
            <person name="Lutzoni F."/>
            <person name="Magnuson J."/>
            <person name="Mondo S."/>
            <person name="Nolan M."/>
            <person name="Ohm R."/>
            <person name="Pangilinan J."/>
            <person name="Park H.-J."/>
            <person name="Ramirez L."/>
            <person name="Alfaro M."/>
            <person name="Sun H."/>
            <person name="Tritt A."/>
            <person name="Yoshinaga Y."/>
            <person name="Zwiers L.-H."/>
            <person name="Turgeon B."/>
            <person name="Goodwin S."/>
            <person name="Spatafora J."/>
            <person name="Crous P."/>
            <person name="Grigoriev I."/>
        </authorList>
    </citation>
    <scope>NUCLEOTIDE SEQUENCE</scope>
    <source>
        <strain evidence="2">CBS 109.77</strain>
    </source>
</reference>
<keyword evidence="3" id="KW-1185">Reference proteome</keyword>
<dbReference type="GO" id="GO:0008757">
    <property type="term" value="F:S-adenosylmethionine-dependent methyltransferase activity"/>
    <property type="evidence" value="ECO:0007669"/>
    <property type="project" value="InterPro"/>
</dbReference>
<keyword evidence="2" id="KW-0489">Methyltransferase</keyword>
<gene>
    <name evidence="2" type="ORF">K505DRAFT_414024</name>
</gene>
<feature type="compositionally biased region" description="Basic residues" evidence="1">
    <location>
        <begin position="202"/>
        <end position="212"/>
    </location>
</feature>